<evidence type="ECO:0000256" key="1">
    <source>
        <dbReference type="SAM" id="MobiDB-lite"/>
    </source>
</evidence>
<dbReference type="PaxDb" id="214684-A0A0S2M5J1"/>
<evidence type="ECO:0000313" key="2">
    <source>
        <dbReference type="EMBL" id="ALO69274.1"/>
    </source>
</evidence>
<feature type="compositionally biased region" description="Low complexity" evidence="1">
    <location>
        <begin position="20"/>
        <end position="43"/>
    </location>
</feature>
<feature type="compositionally biased region" description="Basic and acidic residues" evidence="1">
    <location>
        <begin position="66"/>
        <end position="81"/>
    </location>
</feature>
<gene>
    <name evidence="2" type="ordered locus">CNG01485</name>
</gene>
<sequence length="126" mass="12539">MGNCFSDPSKPPGKGQTLGSTPSHPAQSSSTTTAPPTSAAGRPAKQRINSPPPQTLGSPGAGGDAGDPRGRALQAAEERAKAAQGKGVNASNPKAGQLSGKLAQERKAGSGPEAGNERLMDAGQWN</sequence>
<accession>A0A0S2M5J1</accession>
<keyword evidence="3" id="KW-1185">Reference proteome</keyword>
<reference evidence="2 3" key="1">
    <citation type="journal article" date="2005" name="Science">
        <title>The genome of the basidiomycetous yeast and human pathogen Cryptococcus neoformans.</title>
        <authorList>
            <person name="Loftus B.J."/>
            <person name="Fung E."/>
            <person name="Roncaglia P."/>
            <person name="Rowley D."/>
            <person name="Amedeo P."/>
            <person name="Bruno D."/>
            <person name="Vamathevan J."/>
            <person name="Miranda M."/>
            <person name="Anderson I.J."/>
            <person name="Fraser J.A."/>
            <person name="Allen J.E."/>
            <person name="Bosdet I.E."/>
            <person name="Brent M.R."/>
            <person name="Chiu R."/>
            <person name="Doering T.L."/>
            <person name="Donlin M.J."/>
            <person name="D'Souza C.A."/>
            <person name="Fox D.S."/>
            <person name="Grinberg V."/>
            <person name="Fu J."/>
            <person name="Fukushima M."/>
            <person name="Haas B.J."/>
            <person name="Huang J.C."/>
            <person name="Janbon G."/>
            <person name="Jones S.J."/>
            <person name="Koo H.L."/>
            <person name="Krzywinski M.I."/>
            <person name="Kwon-Chung J.K."/>
            <person name="Lengeler K.B."/>
            <person name="Maiti R."/>
            <person name="Marra M.A."/>
            <person name="Marra R.E."/>
            <person name="Mathewson C.A."/>
            <person name="Mitchell T.G."/>
            <person name="Pertea M."/>
            <person name="Riggs F.R."/>
            <person name="Salzberg S.L."/>
            <person name="Schein J.E."/>
            <person name="Shvartsbeyn A."/>
            <person name="Shin H."/>
            <person name="Shumway M."/>
            <person name="Specht C.A."/>
            <person name="Suh B.B."/>
            <person name="Tenney A."/>
            <person name="Utterback T.R."/>
            <person name="Wickes B.L."/>
            <person name="Wortman J.R."/>
            <person name="Wye N.H."/>
            <person name="Kronstad J.W."/>
            <person name="Lodge J.K."/>
            <person name="Heitman J."/>
            <person name="Davis R.W."/>
            <person name="Fraser C.M."/>
            <person name="Hyman R.W."/>
        </authorList>
    </citation>
    <scope>NUCLEOTIDE SEQUENCE [LARGE SCALE GENOMIC DNA]</scope>
    <source>
        <strain evidence="3">JEC21 / ATCC MYA-565</strain>
    </source>
</reference>
<dbReference type="KEGG" id="cne:CNG01485"/>
<dbReference type="VEuPathDB" id="FungiDB:CNG01485"/>
<dbReference type="EMBL" id="AE017347">
    <property type="protein sequence ID" value="ALO69274.1"/>
    <property type="molecule type" value="Genomic_DNA"/>
</dbReference>
<organism evidence="2 3">
    <name type="scientific">Cryptococcus deneoformans (strain JEC21 / ATCC MYA-565)</name>
    <name type="common">Cryptococcus neoformans var. neoformans serotype D</name>
    <dbReference type="NCBI Taxonomy" id="214684"/>
    <lineage>
        <taxon>Eukaryota</taxon>
        <taxon>Fungi</taxon>
        <taxon>Dikarya</taxon>
        <taxon>Basidiomycota</taxon>
        <taxon>Agaricomycotina</taxon>
        <taxon>Tremellomycetes</taxon>
        <taxon>Tremellales</taxon>
        <taxon>Cryptococcaceae</taxon>
        <taxon>Cryptococcus</taxon>
        <taxon>Cryptococcus neoformans species complex</taxon>
    </lineage>
</organism>
<name>A0A0S2M5J1_CRYD1</name>
<feature type="region of interest" description="Disordered" evidence="1">
    <location>
        <begin position="1"/>
        <end position="126"/>
    </location>
</feature>
<dbReference type="RefSeq" id="XP_024514534.1">
    <property type="nucleotide sequence ID" value="XM_024658611.1"/>
</dbReference>
<evidence type="ECO:0000313" key="3">
    <source>
        <dbReference type="Proteomes" id="UP000002149"/>
    </source>
</evidence>
<dbReference type="Proteomes" id="UP000002149">
    <property type="component" value="Chromosome 7"/>
</dbReference>
<dbReference type="GeneID" id="36392930"/>
<dbReference type="InParanoid" id="A0A0S2M5J1"/>
<dbReference type="AlphaFoldDB" id="A0A0S2M5J1"/>
<protein>
    <submittedName>
        <fullName evidence="2">Uncharacterized protein</fullName>
    </submittedName>
</protein>
<proteinExistence type="predicted"/>
<dbReference type="OrthoDB" id="2585541at2759"/>